<name>A0A0E9WYJ2_ANGAN</name>
<sequence length="45" mass="5180">MVRDHRFYTCFCPDVTLKITVLPSKSGQWCFWVNSDAITVSLQSV</sequence>
<protein>
    <submittedName>
        <fullName evidence="1">Uncharacterized protein</fullName>
    </submittedName>
</protein>
<dbReference type="EMBL" id="GBXM01013168">
    <property type="protein sequence ID" value="JAH95409.1"/>
    <property type="molecule type" value="Transcribed_RNA"/>
</dbReference>
<accession>A0A0E9WYJ2</accession>
<dbReference type="AlphaFoldDB" id="A0A0E9WYJ2"/>
<evidence type="ECO:0000313" key="1">
    <source>
        <dbReference type="EMBL" id="JAH95409.1"/>
    </source>
</evidence>
<organism evidence="1">
    <name type="scientific">Anguilla anguilla</name>
    <name type="common">European freshwater eel</name>
    <name type="synonym">Muraena anguilla</name>
    <dbReference type="NCBI Taxonomy" id="7936"/>
    <lineage>
        <taxon>Eukaryota</taxon>
        <taxon>Metazoa</taxon>
        <taxon>Chordata</taxon>
        <taxon>Craniata</taxon>
        <taxon>Vertebrata</taxon>
        <taxon>Euteleostomi</taxon>
        <taxon>Actinopterygii</taxon>
        <taxon>Neopterygii</taxon>
        <taxon>Teleostei</taxon>
        <taxon>Anguilliformes</taxon>
        <taxon>Anguillidae</taxon>
        <taxon>Anguilla</taxon>
    </lineage>
</organism>
<proteinExistence type="predicted"/>
<reference evidence="1" key="1">
    <citation type="submission" date="2014-11" db="EMBL/GenBank/DDBJ databases">
        <authorList>
            <person name="Amaro Gonzalez C."/>
        </authorList>
    </citation>
    <scope>NUCLEOTIDE SEQUENCE</scope>
</reference>
<reference evidence="1" key="2">
    <citation type="journal article" date="2015" name="Fish Shellfish Immunol.">
        <title>Early steps in the European eel (Anguilla anguilla)-Vibrio vulnificus interaction in the gills: Role of the RtxA13 toxin.</title>
        <authorList>
            <person name="Callol A."/>
            <person name="Pajuelo D."/>
            <person name="Ebbesson L."/>
            <person name="Teles M."/>
            <person name="MacKenzie S."/>
            <person name="Amaro C."/>
        </authorList>
    </citation>
    <scope>NUCLEOTIDE SEQUENCE</scope>
</reference>